<keyword evidence="3" id="KW-1185">Reference proteome</keyword>
<evidence type="ECO:0000313" key="2">
    <source>
        <dbReference type="EMBL" id="CAB5507606.1"/>
    </source>
</evidence>
<name>A0ABM8MB56_9GAMM</name>
<evidence type="ECO:0000313" key="3">
    <source>
        <dbReference type="Proteomes" id="UP000626656"/>
    </source>
</evidence>
<dbReference type="CDD" id="cd05403">
    <property type="entry name" value="NT_KNTase_like"/>
    <property type="match status" value="1"/>
</dbReference>
<comment type="caution">
    <text evidence="2">The sequence shown here is derived from an EMBL/GenBank/DDBJ whole genome shotgun (WGS) entry which is preliminary data.</text>
</comment>
<dbReference type="Gene3D" id="3.30.460.10">
    <property type="entry name" value="Beta Polymerase, domain 2"/>
    <property type="match status" value="1"/>
</dbReference>
<reference evidence="2 3" key="1">
    <citation type="submission" date="2020-05" db="EMBL/GenBank/DDBJ databases">
        <authorList>
            <person name="Petersen J."/>
            <person name="Sayavedra L."/>
        </authorList>
    </citation>
    <scope>NUCLEOTIDE SEQUENCE [LARGE SCALE GENOMIC DNA]</scope>
    <source>
        <strain evidence="2">B azoricus SOX ET2 1586I</strain>
    </source>
</reference>
<dbReference type="Pfam" id="PF18765">
    <property type="entry name" value="Polbeta"/>
    <property type="match status" value="1"/>
</dbReference>
<protein>
    <recommendedName>
        <fullName evidence="1">Polymerase beta nucleotidyltransferase domain-containing protein</fullName>
    </recommendedName>
</protein>
<sequence>MIFGLNPAHTKILQDIFKQHLKRGLVIIYGSRVKNTQTKYSDIDFILKQSNLNTHHLEDLIDDIIESDLPYLCDIQLFENIKNASLLDHIDRMGKVFYRGDK</sequence>
<dbReference type="EMBL" id="CAHJWF010000437">
    <property type="protein sequence ID" value="CAB5507606.1"/>
    <property type="molecule type" value="Genomic_DNA"/>
</dbReference>
<gene>
    <name evidence="2" type="ORF">AZO1586I_1919</name>
</gene>
<organism evidence="2 3">
    <name type="scientific">Bathymodiolus thermophilus thioautotrophic gill symbiont</name>
    <dbReference type="NCBI Taxonomy" id="2360"/>
    <lineage>
        <taxon>Bacteria</taxon>
        <taxon>Pseudomonadati</taxon>
        <taxon>Pseudomonadota</taxon>
        <taxon>Gammaproteobacteria</taxon>
        <taxon>sulfur-oxidizing symbionts</taxon>
    </lineage>
</organism>
<evidence type="ECO:0000259" key="1">
    <source>
        <dbReference type="Pfam" id="PF18765"/>
    </source>
</evidence>
<accession>A0ABM8MB56</accession>
<feature type="domain" description="Polymerase beta nucleotidyltransferase" evidence="1">
    <location>
        <begin position="13"/>
        <end position="101"/>
    </location>
</feature>
<proteinExistence type="predicted"/>
<dbReference type="Proteomes" id="UP000626656">
    <property type="component" value="Unassembled WGS sequence"/>
</dbReference>
<dbReference type="RefSeq" id="WP_202784571.1">
    <property type="nucleotide sequence ID" value="NZ_CAHJWF010000437.1"/>
</dbReference>
<dbReference type="InterPro" id="IPR043519">
    <property type="entry name" value="NT_sf"/>
</dbReference>
<dbReference type="InterPro" id="IPR041633">
    <property type="entry name" value="Polbeta"/>
</dbReference>
<dbReference type="SUPFAM" id="SSF81301">
    <property type="entry name" value="Nucleotidyltransferase"/>
    <property type="match status" value="1"/>
</dbReference>